<protein>
    <submittedName>
        <fullName evidence="1">Uncharacterized protein</fullName>
    </submittedName>
</protein>
<dbReference type="EMBL" id="CAKMUD010000072">
    <property type="protein sequence ID" value="CAH1584180.1"/>
    <property type="molecule type" value="Genomic_DNA"/>
</dbReference>
<proteinExistence type="predicted"/>
<dbReference type="AlphaFoldDB" id="A0AAU9QM44"/>
<evidence type="ECO:0000313" key="2">
    <source>
        <dbReference type="Proteomes" id="UP001295462"/>
    </source>
</evidence>
<dbReference type="Proteomes" id="UP001295462">
    <property type="component" value="Unassembled WGS sequence"/>
</dbReference>
<comment type="caution">
    <text evidence="1">The sequence shown here is derived from an EMBL/GenBank/DDBJ whole genome shotgun (WGS) entry which is preliminary data.</text>
</comment>
<organism evidence="1 2">
    <name type="scientific">Vibrio jasicida</name>
    <dbReference type="NCBI Taxonomy" id="766224"/>
    <lineage>
        <taxon>Bacteria</taxon>
        <taxon>Pseudomonadati</taxon>
        <taxon>Pseudomonadota</taxon>
        <taxon>Gammaproteobacteria</taxon>
        <taxon>Vibrionales</taxon>
        <taxon>Vibrionaceae</taxon>
        <taxon>Vibrio</taxon>
    </lineage>
</organism>
<accession>A0AAU9QM44</accession>
<name>A0AAU9QM44_9VIBR</name>
<sequence>MREFLPYSLISILLTIGNAS</sequence>
<evidence type="ECO:0000313" key="1">
    <source>
        <dbReference type="EMBL" id="CAH1584180.1"/>
    </source>
</evidence>
<reference evidence="1" key="1">
    <citation type="submission" date="2022-01" db="EMBL/GenBank/DDBJ databases">
        <authorList>
            <person name="Lagorce A."/>
        </authorList>
    </citation>
    <scope>NUCLEOTIDE SEQUENCE</scope>
    <source>
        <strain evidence="1">Th15_F1_A12</strain>
    </source>
</reference>
<gene>
    <name evidence="1" type="ORF">THF1A12_20049</name>
</gene>